<dbReference type="Gene3D" id="2.80.10.50">
    <property type="match status" value="1"/>
</dbReference>
<dbReference type="AlphaFoldDB" id="A0A0N0BB94"/>
<dbReference type="InterPro" id="IPR008996">
    <property type="entry name" value="IL1/FGF"/>
</dbReference>
<feature type="non-terminal residue" evidence="2">
    <location>
        <position position="1"/>
    </location>
</feature>
<proteinExistence type="predicted"/>
<dbReference type="Proteomes" id="UP000053105">
    <property type="component" value="Unassembled WGS sequence"/>
</dbReference>
<protein>
    <submittedName>
        <fullName evidence="2">Uncharacterized protein</fullName>
    </submittedName>
</protein>
<evidence type="ECO:0000313" key="2">
    <source>
        <dbReference type="EMBL" id="KOX67254.1"/>
    </source>
</evidence>
<evidence type="ECO:0000313" key="3">
    <source>
        <dbReference type="Proteomes" id="UP000053105"/>
    </source>
</evidence>
<keyword evidence="3" id="KW-1185">Reference proteome</keyword>
<accession>A0A0N0BB94</accession>
<name>A0A0N0BB94_9HYME</name>
<evidence type="ECO:0000256" key="1">
    <source>
        <dbReference type="SAM" id="SignalP"/>
    </source>
</evidence>
<organism evidence="2 3">
    <name type="scientific">Melipona quadrifasciata</name>
    <dbReference type="NCBI Taxonomy" id="166423"/>
    <lineage>
        <taxon>Eukaryota</taxon>
        <taxon>Metazoa</taxon>
        <taxon>Ecdysozoa</taxon>
        <taxon>Arthropoda</taxon>
        <taxon>Hexapoda</taxon>
        <taxon>Insecta</taxon>
        <taxon>Pterygota</taxon>
        <taxon>Neoptera</taxon>
        <taxon>Endopterygota</taxon>
        <taxon>Hymenoptera</taxon>
        <taxon>Apocrita</taxon>
        <taxon>Aculeata</taxon>
        <taxon>Apoidea</taxon>
        <taxon>Anthophila</taxon>
        <taxon>Apidae</taxon>
        <taxon>Melipona</taxon>
    </lineage>
</organism>
<dbReference type="EMBL" id="KQ438298">
    <property type="protein sequence ID" value="KOX67254.1"/>
    <property type="molecule type" value="Genomic_DNA"/>
</dbReference>
<dbReference type="SUPFAM" id="SSF50353">
    <property type="entry name" value="Cytokine"/>
    <property type="match status" value="1"/>
</dbReference>
<feature type="signal peptide" evidence="1">
    <location>
        <begin position="1"/>
        <end position="16"/>
    </location>
</feature>
<sequence length="113" mass="11906">YVQLALLLFLVAFGQCGLRKSLSAGFNNRHYCARPSTAAGLSVLAIGTVIGAVSAAPVDLTGDAGVRAERSANLSHITGASRKIQMYIKNRHLQILPDGTVNGSNDDTSDYSE</sequence>
<keyword evidence="1" id="KW-0732">Signal</keyword>
<gene>
    <name evidence="2" type="ORF">WN51_00043</name>
</gene>
<reference evidence="2 3" key="1">
    <citation type="submission" date="2015-07" db="EMBL/GenBank/DDBJ databases">
        <title>The genome of Melipona quadrifasciata.</title>
        <authorList>
            <person name="Pan H."/>
            <person name="Kapheim K."/>
        </authorList>
    </citation>
    <scope>NUCLEOTIDE SEQUENCE [LARGE SCALE GENOMIC DNA]</scope>
    <source>
        <strain evidence="2">0111107301</strain>
        <tissue evidence="2">Whole body</tissue>
    </source>
</reference>
<dbReference type="STRING" id="166423.A0A0N0BB94"/>
<dbReference type="OrthoDB" id="5987799at2759"/>
<feature type="chain" id="PRO_5005844866" evidence="1">
    <location>
        <begin position="17"/>
        <end position="113"/>
    </location>
</feature>